<name>A0A1F5TRG2_9BACT</name>
<evidence type="ECO:0000256" key="1">
    <source>
        <dbReference type="SAM" id="Phobius"/>
    </source>
</evidence>
<evidence type="ECO:0000259" key="2">
    <source>
        <dbReference type="Pfam" id="PF12229"/>
    </source>
</evidence>
<dbReference type="PANTHER" id="PTHR35788">
    <property type="entry name" value="EXPORTED PROTEIN-RELATED"/>
    <property type="match status" value="1"/>
</dbReference>
<feature type="domain" description="YoaR-like putative peptidoglycan binding" evidence="2">
    <location>
        <begin position="284"/>
        <end position="348"/>
    </location>
</feature>
<evidence type="ECO:0000313" key="4">
    <source>
        <dbReference type="Proteomes" id="UP000177579"/>
    </source>
</evidence>
<dbReference type="InterPro" id="IPR022029">
    <property type="entry name" value="YoaR-like_PG-bd"/>
</dbReference>
<dbReference type="InterPro" id="IPR007391">
    <property type="entry name" value="Vancomycin_resist_VanW"/>
</dbReference>
<organism evidence="3 4">
    <name type="scientific">Candidatus Falkowbacteria bacterium RIFOXYD2_FULL_34_120</name>
    <dbReference type="NCBI Taxonomy" id="1798007"/>
    <lineage>
        <taxon>Bacteria</taxon>
        <taxon>Candidatus Falkowiibacteriota</taxon>
    </lineage>
</organism>
<reference evidence="3 4" key="1">
    <citation type="journal article" date="2016" name="Nat. Commun.">
        <title>Thousands of microbial genomes shed light on interconnected biogeochemical processes in an aquifer system.</title>
        <authorList>
            <person name="Anantharaman K."/>
            <person name="Brown C.T."/>
            <person name="Hug L.A."/>
            <person name="Sharon I."/>
            <person name="Castelle C.J."/>
            <person name="Probst A.J."/>
            <person name="Thomas B.C."/>
            <person name="Singh A."/>
            <person name="Wilkins M.J."/>
            <person name="Karaoz U."/>
            <person name="Brodie E.L."/>
            <person name="Williams K.H."/>
            <person name="Hubbard S.S."/>
            <person name="Banfield J.F."/>
        </authorList>
    </citation>
    <scope>NUCLEOTIDE SEQUENCE [LARGE SCALE GENOMIC DNA]</scope>
</reference>
<feature type="domain" description="YoaR-like putative peptidoglycan binding" evidence="2">
    <location>
        <begin position="105"/>
        <end position="213"/>
    </location>
</feature>
<dbReference type="Pfam" id="PF04294">
    <property type="entry name" value="VanW"/>
    <property type="match status" value="1"/>
</dbReference>
<keyword evidence="1" id="KW-1133">Transmembrane helix</keyword>
<comment type="caution">
    <text evidence="3">The sequence shown here is derived from an EMBL/GenBank/DDBJ whole genome shotgun (WGS) entry which is preliminary data.</text>
</comment>
<dbReference type="PANTHER" id="PTHR35788:SF1">
    <property type="entry name" value="EXPORTED PROTEIN"/>
    <property type="match status" value="1"/>
</dbReference>
<dbReference type="EMBL" id="MFGO01000010">
    <property type="protein sequence ID" value="OGF41357.1"/>
    <property type="molecule type" value="Genomic_DNA"/>
</dbReference>
<dbReference type="Pfam" id="PF12229">
    <property type="entry name" value="PG_binding_4"/>
    <property type="match status" value="2"/>
</dbReference>
<evidence type="ECO:0000313" key="3">
    <source>
        <dbReference type="EMBL" id="OGF41357.1"/>
    </source>
</evidence>
<dbReference type="InterPro" id="IPR052913">
    <property type="entry name" value="Glycopeptide_resist_protein"/>
</dbReference>
<protein>
    <recommendedName>
        <fullName evidence="2">YoaR-like putative peptidoglycan binding domain-containing protein</fullName>
    </recommendedName>
</protein>
<proteinExistence type="predicted"/>
<dbReference type="Proteomes" id="UP000177579">
    <property type="component" value="Unassembled WGS sequence"/>
</dbReference>
<dbReference type="AlphaFoldDB" id="A0A1F5TRG2"/>
<gene>
    <name evidence="3" type="ORF">A2531_07155</name>
</gene>
<accession>A0A1F5TRG2</accession>
<keyword evidence="1" id="KW-0812">Transmembrane</keyword>
<keyword evidence="1" id="KW-0472">Membrane</keyword>
<sequence>MLHLFQKKSIIKWPLIIIAIFFIIILLIIGIYFIFEKKFAARIYPGVFIANIDMSGKTKEQAQSLLNQKIDQIKQNGIIFQHEQLKAILFPVISSVEGDLAYQIIRFDAENNIQQAFNVGREKNLKENLKEKYQTWKFKKIFPLTFHTNDEEISNFIIEKFNKFKKPSQNAKLAHNNSEYLDSIKFNIEEEQYGQVINYKDGLDQLKQNLSVLNESPIELSIDSRGPEIIKSECIDIEEKAKNILAKTPLNLEYNKYIWTINFRILKDWLILKVNPKATSTEDKIIVGLDTEKVKEVLLNLISSEIDQEPLNAKFEIKNGRVIEFQDSRDGRKLKIEETIKKIEDELIFNGNKNIELVIQELKSELHTEDINDFGIKEIIGTGHSNFSGSPENRRHNIKTGANAVNGALIKPGEEFSLIKTLGDINKETGYLPELVIKDNKTIPEYGGGLCQIGTTVFRATIKSGLPVTLRRNHSYRVSYYEPAGTDATIYDPWPDYRFINDTKNHILIQTRIEGDDIYFDFWGTRDGRKIKITDPVISNITKPEPTKIIETLDLPVGTKKCTEHAHNGADAYFDYTVTYTDNTEKYERFTSHYVPWREVCLLGVEKLSTATSSEELLRETVE</sequence>
<feature type="transmembrane region" description="Helical" evidence="1">
    <location>
        <begin position="12"/>
        <end position="35"/>
    </location>
</feature>